<keyword evidence="1" id="KW-0328">Glycosyltransferase</keyword>
<evidence type="ECO:0000313" key="4">
    <source>
        <dbReference type="Proteomes" id="UP000001396"/>
    </source>
</evidence>
<dbReference type="EMBL" id="ADBJ01000038">
    <property type="protein sequence ID" value="EFA78476.1"/>
    <property type="molecule type" value="Genomic_DNA"/>
</dbReference>
<evidence type="ECO:0000313" key="3">
    <source>
        <dbReference type="EMBL" id="EFA78476.1"/>
    </source>
</evidence>
<dbReference type="RefSeq" id="XP_020430600.1">
    <property type="nucleotide sequence ID" value="XM_020579925.1"/>
</dbReference>
<keyword evidence="4" id="KW-1185">Reference proteome</keyword>
<proteinExistence type="predicted"/>
<protein>
    <recommendedName>
        <fullName evidence="2">Glycosyl transferase family 1 domain-containing protein</fullName>
    </recommendedName>
</protein>
<sequence>MNNDILNIIIISSLKDGTGNTILANRLKLIFESANKSTSQPKTISNKQYNVILFDINKTIDNLNDLLQSLDNRCNGNGIYLLGINAYRVGHLINNLNKKYLYSLIFGGTDLNVASKDEAKQKIMNQCVGDAIHLICLSDEMKSKASKLWPNLISRMIVITPSVIPNVTTTTTSPTTSSISDSMNYYQLFTNNVIQPPIPTDTIEELSSKSTMKILLPIGIRPIKDPLFLLKDFSNFSIKYEQQQQQSNNNNNQQQQQQQQSKFKRIVMIIIGPCLDDSLMKELLSTISQCNNIYYTSSIPHHQLLQLIAESDVVVNSSIDEGLPTALMEAMHLGTLTLARDNSGNKHLVDHMGNGIIFKTPSEFTEQLEFYLNTANTEHIHSLISKAKQQIDTKYSSANEISQYLNLFK</sequence>
<dbReference type="InParanoid" id="D3BKP6"/>
<dbReference type="PANTHER" id="PTHR46660">
    <property type="match status" value="1"/>
</dbReference>
<accession>D3BKP6</accession>
<dbReference type="PANTHER" id="PTHR46660:SF2">
    <property type="entry name" value="GLYCOSYLTRANSFERASE 1 DOMAIN-CONTAINING PROTEIN 1"/>
    <property type="match status" value="1"/>
</dbReference>
<dbReference type="InterPro" id="IPR052622">
    <property type="entry name" value="Glycosyltransferase_G1"/>
</dbReference>
<dbReference type="CDD" id="cd03801">
    <property type="entry name" value="GT4_PimA-like"/>
    <property type="match status" value="1"/>
</dbReference>
<dbReference type="GeneID" id="31364603"/>
<keyword evidence="1" id="KW-0808">Transferase</keyword>
<dbReference type="Gene3D" id="3.40.50.2000">
    <property type="entry name" value="Glycogen Phosphorylase B"/>
    <property type="match status" value="1"/>
</dbReference>
<dbReference type="InterPro" id="IPR001296">
    <property type="entry name" value="Glyco_trans_1"/>
</dbReference>
<feature type="domain" description="Glycosyl transferase family 1" evidence="2">
    <location>
        <begin position="262"/>
        <end position="389"/>
    </location>
</feature>
<reference evidence="3 4" key="1">
    <citation type="journal article" date="2011" name="Genome Res.">
        <title>Phylogeny-wide analysis of social amoeba genomes highlights ancient origins for complex intercellular communication.</title>
        <authorList>
            <person name="Heidel A.J."/>
            <person name="Lawal H.M."/>
            <person name="Felder M."/>
            <person name="Schilde C."/>
            <person name="Helps N.R."/>
            <person name="Tunggal B."/>
            <person name="Rivero F."/>
            <person name="John U."/>
            <person name="Schleicher M."/>
            <person name="Eichinger L."/>
            <person name="Platzer M."/>
            <person name="Noegel A.A."/>
            <person name="Schaap P."/>
            <person name="Gloeckner G."/>
        </authorList>
    </citation>
    <scope>NUCLEOTIDE SEQUENCE [LARGE SCALE GENOMIC DNA]</scope>
    <source>
        <strain evidence="4">ATCC 26659 / Pp 5 / PN500</strain>
    </source>
</reference>
<dbReference type="Proteomes" id="UP000001396">
    <property type="component" value="Unassembled WGS sequence"/>
</dbReference>
<dbReference type="SUPFAM" id="SSF53756">
    <property type="entry name" value="UDP-Glycosyltransferase/glycogen phosphorylase"/>
    <property type="match status" value="1"/>
</dbReference>
<comment type="caution">
    <text evidence="3">The sequence shown here is derived from an EMBL/GenBank/DDBJ whole genome shotgun (WGS) entry which is preliminary data.</text>
</comment>
<dbReference type="Pfam" id="PF00534">
    <property type="entry name" value="Glycos_transf_1"/>
    <property type="match status" value="1"/>
</dbReference>
<name>D3BKP6_HETP5</name>
<gene>
    <name evidence="3" type="ORF">PPL_09128</name>
</gene>
<evidence type="ECO:0000259" key="2">
    <source>
        <dbReference type="Pfam" id="PF00534"/>
    </source>
</evidence>
<evidence type="ECO:0000256" key="1">
    <source>
        <dbReference type="ARBA" id="ARBA00022676"/>
    </source>
</evidence>
<dbReference type="OMA" id="INDGNCA"/>
<dbReference type="AlphaFoldDB" id="D3BKP6"/>
<dbReference type="GO" id="GO:0016757">
    <property type="term" value="F:glycosyltransferase activity"/>
    <property type="evidence" value="ECO:0007669"/>
    <property type="project" value="UniProtKB-KW"/>
</dbReference>
<organism evidence="3 4">
    <name type="scientific">Heterostelium pallidum (strain ATCC 26659 / Pp 5 / PN500)</name>
    <name type="common">Cellular slime mold</name>
    <name type="synonym">Polysphondylium pallidum</name>
    <dbReference type="NCBI Taxonomy" id="670386"/>
    <lineage>
        <taxon>Eukaryota</taxon>
        <taxon>Amoebozoa</taxon>
        <taxon>Evosea</taxon>
        <taxon>Eumycetozoa</taxon>
        <taxon>Dictyostelia</taxon>
        <taxon>Acytosteliales</taxon>
        <taxon>Acytosteliaceae</taxon>
        <taxon>Heterostelium</taxon>
    </lineage>
</organism>